<sequence>MDMLFQELGKLKRSSIMNSIILVAAGIMMILCPEPYIDALVSILGYGMVIFAVVLVLEFISGKKVLINYIYLTFALIVALLGVSVLVFENAVLVIGIVFGLLLVGDGVISCINAWMFARRAQRKNWWVLIILSLLMMLFGLILLINPWWNEPGILFDVIGGMLLFSSAVSIVRLIFLWPIKGE</sequence>
<feature type="transmembrane region" description="Helical" evidence="1">
    <location>
        <begin position="154"/>
        <end position="178"/>
    </location>
</feature>
<keyword evidence="1" id="KW-1133">Transmembrane helix</keyword>
<keyword evidence="1" id="KW-0812">Transmembrane</keyword>
<dbReference type="EMBL" id="KC246791">
    <property type="protein sequence ID" value="AHF24346.1"/>
    <property type="molecule type" value="Genomic_DNA"/>
</dbReference>
<feature type="transmembrane region" description="Helical" evidence="1">
    <location>
        <begin position="20"/>
        <end position="37"/>
    </location>
</feature>
<accession>W0FHX4</accession>
<name>W0FHX4_9BACT</name>
<feature type="transmembrane region" description="Helical" evidence="1">
    <location>
        <begin position="43"/>
        <end position="62"/>
    </location>
</feature>
<feature type="transmembrane region" description="Helical" evidence="1">
    <location>
        <begin position="69"/>
        <end position="88"/>
    </location>
</feature>
<evidence type="ECO:0000256" key="1">
    <source>
        <dbReference type="SAM" id="Phobius"/>
    </source>
</evidence>
<organism evidence="2">
    <name type="scientific">uncultured bacterium Contig575</name>
    <dbReference type="NCBI Taxonomy" id="1393592"/>
    <lineage>
        <taxon>Bacteria</taxon>
        <taxon>environmental samples</taxon>
    </lineage>
</organism>
<reference evidence="2" key="1">
    <citation type="journal article" date="2013" name="PLoS ONE">
        <title>Metagenomic insights into the carbohydrate-active enzymes carried by the microorganisms adhering to solid digesta in the rumen of cows.</title>
        <authorList>
            <person name="Wang L."/>
            <person name="Hatem A."/>
            <person name="Catalyurek U.V."/>
            <person name="Morrison M."/>
            <person name="Yu Z."/>
        </authorList>
    </citation>
    <scope>NUCLEOTIDE SEQUENCE</scope>
</reference>
<feature type="transmembrane region" description="Helical" evidence="1">
    <location>
        <begin position="94"/>
        <end position="115"/>
    </location>
</feature>
<feature type="transmembrane region" description="Helical" evidence="1">
    <location>
        <begin position="127"/>
        <end position="148"/>
    </location>
</feature>
<dbReference type="AlphaFoldDB" id="W0FHX4"/>
<evidence type="ECO:0000313" key="2">
    <source>
        <dbReference type="EMBL" id="AHF24346.1"/>
    </source>
</evidence>
<evidence type="ECO:0008006" key="3">
    <source>
        <dbReference type="Google" id="ProtNLM"/>
    </source>
</evidence>
<proteinExistence type="predicted"/>
<protein>
    <recommendedName>
        <fullName evidence="3">Acid-resistance membrane protein</fullName>
    </recommendedName>
</protein>
<keyword evidence="1" id="KW-0472">Membrane</keyword>
<dbReference type="Pfam" id="PF03729">
    <property type="entry name" value="DUF308"/>
    <property type="match status" value="2"/>
</dbReference>
<dbReference type="InterPro" id="IPR005325">
    <property type="entry name" value="DUF308_memb"/>
</dbReference>